<gene>
    <name evidence="1" type="ORF">NONO_c46530</name>
</gene>
<organism evidence="1 2">
    <name type="scientific">Nocardia nova SH22a</name>
    <dbReference type="NCBI Taxonomy" id="1415166"/>
    <lineage>
        <taxon>Bacteria</taxon>
        <taxon>Bacillati</taxon>
        <taxon>Actinomycetota</taxon>
        <taxon>Actinomycetes</taxon>
        <taxon>Mycobacteriales</taxon>
        <taxon>Nocardiaceae</taxon>
        <taxon>Nocardia</taxon>
    </lineage>
</organism>
<reference evidence="1 2" key="1">
    <citation type="journal article" date="2014" name="Appl. Environ. Microbiol.">
        <title>Insights into the Microbial Degradation of Rubber and Gutta-Percha by Analysis of the Complete Genome of Nocardia nova SH22a.</title>
        <authorList>
            <person name="Luo Q."/>
            <person name="Hiessl S."/>
            <person name="Poehlein A."/>
            <person name="Daniel R."/>
            <person name="Steinbuchel A."/>
        </authorList>
    </citation>
    <scope>NUCLEOTIDE SEQUENCE [LARGE SCALE GENOMIC DNA]</scope>
    <source>
        <strain evidence="1">SH22a</strain>
    </source>
</reference>
<name>W5TJP9_9NOCA</name>
<evidence type="ECO:0000313" key="1">
    <source>
        <dbReference type="EMBL" id="AHH19437.1"/>
    </source>
</evidence>
<sequence>MECVVAESGRRPLRYQIVVIAARPADVVARAGGWLFDRALSGWDVTVAVDSPGDTRPLSILGLGVVDLGCVLGCRRQVPVPQAFAVAGDLTELGEPAREWAYRYMGNAGTDVRLWGESGCGDTAFAQASPTRYLPTLAARAFKARALESAGMRPPVVEAESFRAVVGAADASGARTFPAC</sequence>
<dbReference type="STRING" id="1415166.NONO_c46530"/>
<evidence type="ECO:0000313" key="2">
    <source>
        <dbReference type="Proteomes" id="UP000019150"/>
    </source>
</evidence>
<dbReference type="AlphaFoldDB" id="W5TJP9"/>
<proteinExistence type="predicted"/>
<dbReference type="EMBL" id="CP006850">
    <property type="protein sequence ID" value="AHH19437.1"/>
    <property type="molecule type" value="Genomic_DNA"/>
</dbReference>
<keyword evidence="2" id="KW-1185">Reference proteome</keyword>
<protein>
    <submittedName>
        <fullName evidence="1">Uncharacterized protein</fullName>
    </submittedName>
</protein>
<dbReference type="eggNOG" id="ENOG5031FVH">
    <property type="taxonomic scope" value="Bacteria"/>
</dbReference>
<dbReference type="KEGG" id="nno:NONO_c46530"/>
<dbReference type="HOGENOM" id="CLU_119023_0_0_11"/>
<accession>W5TJP9</accession>
<dbReference type="Proteomes" id="UP000019150">
    <property type="component" value="Chromosome"/>
</dbReference>
<dbReference type="PATRIC" id="fig|1415166.3.peg.4784"/>